<dbReference type="AlphaFoldDB" id="H0WVV3"/>
<evidence type="ECO:0000256" key="7">
    <source>
        <dbReference type="ARBA" id="ARBA00022859"/>
    </source>
</evidence>
<evidence type="ECO:0000256" key="8">
    <source>
        <dbReference type="ARBA" id="ARBA00022989"/>
    </source>
</evidence>
<dbReference type="GO" id="GO:0045087">
    <property type="term" value="P:innate immune response"/>
    <property type="evidence" value="ECO:0007669"/>
    <property type="project" value="UniProtKB-KW"/>
</dbReference>
<dbReference type="Ensembl" id="ENSOGAT00000007217.2">
    <property type="protein sequence ID" value="ENSOGAP00000006457.2"/>
    <property type="gene ID" value="ENSOGAG00000007215.2"/>
</dbReference>
<dbReference type="PANTHER" id="PTHR19357">
    <property type="entry name" value="TRIGGERING RECEPTOR EXPRESSED ON MYELOID CELLS 1"/>
    <property type="match status" value="1"/>
</dbReference>
<keyword evidence="4" id="KW-0399">Innate immunity</keyword>
<proteinExistence type="predicted"/>
<evidence type="ECO:0000256" key="15">
    <source>
        <dbReference type="ARBA" id="ARBA00045778"/>
    </source>
</evidence>
<reference evidence="20" key="3">
    <citation type="submission" date="2025-09" db="UniProtKB">
        <authorList>
            <consortium name="Ensembl"/>
        </authorList>
    </citation>
    <scope>IDENTIFICATION</scope>
</reference>
<feature type="domain" description="Immunoglobulin" evidence="19">
    <location>
        <begin position="27"/>
        <end position="135"/>
    </location>
</feature>
<dbReference type="InParanoid" id="H0WVV3"/>
<reference evidence="20" key="2">
    <citation type="submission" date="2025-08" db="UniProtKB">
        <authorList>
            <consortium name="Ensembl"/>
        </authorList>
    </citation>
    <scope>IDENTIFICATION</scope>
</reference>
<keyword evidence="3" id="KW-1003">Cell membrane</keyword>
<evidence type="ECO:0000256" key="5">
    <source>
        <dbReference type="ARBA" id="ARBA00022692"/>
    </source>
</evidence>
<dbReference type="GO" id="GO:0030593">
    <property type="term" value="P:neutrophil chemotaxis"/>
    <property type="evidence" value="ECO:0007669"/>
    <property type="project" value="TreeGrafter"/>
</dbReference>
<dbReference type="EMBL" id="AAQR03060935">
    <property type="status" value="NOT_ANNOTATED_CDS"/>
    <property type="molecule type" value="Genomic_DNA"/>
</dbReference>
<keyword evidence="6 18" id="KW-0732">Signal</keyword>
<keyword evidence="12" id="KW-0675">Receptor</keyword>
<dbReference type="SUPFAM" id="SSF48726">
    <property type="entry name" value="Immunoglobulin"/>
    <property type="match status" value="1"/>
</dbReference>
<evidence type="ECO:0000256" key="9">
    <source>
        <dbReference type="ARBA" id="ARBA00023130"/>
    </source>
</evidence>
<evidence type="ECO:0000256" key="14">
    <source>
        <dbReference type="ARBA" id="ARBA00023319"/>
    </source>
</evidence>
<comment type="subcellular location">
    <subcellularLocation>
        <location evidence="1">Cell membrane</location>
        <topology evidence="1">Single-pass type I membrane protein</topology>
    </subcellularLocation>
</comment>
<dbReference type="eggNOG" id="ENOG502TE0T">
    <property type="taxonomic scope" value="Eukaryota"/>
</dbReference>
<dbReference type="HOGENOM" id="CLU_1170307_0_0_1"/>
<keyword evidence="7" id="KW-0391">Immunity</keyword>
<keyword evidence="14" id="KW-0393">Immunoglobulin domain</keyword>
<sequence>MGTAQLRGLLCVLIVSELQGAAESSDSEKCVLAEGETLKVQCPFNIQKHAYSRKAWQRLRDGEEPLTLAVTESTSGNHSRVQTGKVTLEDFPLEAMLLVRMANLQVEDSGVYQCVIYHPLKDPEILFHPVHLVVVKEKQAKGRQVQVPSIRAILRLDLLNTPDPEKKPTQNLPPTTTKASSPQHTPKFNISTSNPTVNLQNVSSIVVPVVCGLLSKSLVFTVLLAVTQKSFG</sequence>
<dbReference type="SMART" id="SM00409">
    <property type="entry name" value="IG"/>
    <property type="match status" value="1"/>
</dbReference>
<dbReference type="EMBL" id="AAQR03060936">
    <property type="status" value="NOT_ANNOTATED_CDS"/>
    <property type="molecule type" value="Genomic_DNA"/>
</dbReference>
<keyword evidence="13" id="KW-0325">Glycoprotein</keyword>
<evidence type="ECO:0000256" key="16">
    <source>
        <dbReference type="ARBA" id="ARBA00046918"/>
    </source>
</evidence>
<evidence type="ECO:0000256" key="13">
    <source>
        <dbReference type="ARBA" id="ARBA00023180"/>
    </source>
</evidence>
<dbReference type="Pfam" id="PF07686">
    <property type="entry name" value="V-set"/>
    <property type="match status" value="1"/>
</dbReference>
<accession>H0WVV3</accession>
<keyword evidence="21" id="KW-1185">Reference proteome</keyword>
<name>H0WVV3_OTOGA</name>
<dbReference type="FunCoup" id="H0WVV3">
    <property type="interactions" value="166"/>
</dbReference>
<evidence type="ECO:0000259" key="19">
    <source>
        <dbReference type="SMART" id="SM00409"/>
    </source>
</evidence>
<feature type="chain" id="PRO_5003545091" description="Triggering receptor expressed on myeloid cells 1" evidence="18">
    <location>
        <begin position="25"/>
        <end position="232"/>
    </location>
</feature>
<dbReference type="OMA" id="MTDIIRV"/>
<dbReference type="EMBL" id="AAQR03060937">
    <property type="status" value="NOT_ANNOTATED_CDS"/>
    <property type="molecule type" value="Genomic_DNA"/>
</dbReference>
<dbReference type="InterPro" id="IPR003599">
    <property type="entry name" value="Ig_sub"/>
</dbReference>
<reference evidence="21" key="1">
    <citation type="submission" date="2011-03" db="EMBL/GenBank/DDBJ databases">
        <title>Version 3 of the genome sequence of Otolemur garnettii (Bushbaby).</title>
        <authorList>
            <consortium name="The Broad Institute Genome Sequencing Platform"/>
            <person name="Di Palma F."/>
            <person name="Johnson J."/>
            <person name="Lander E.S."/>
            <person name="Lindblad-Toh K."/>
            <person name="Jaffe D.B."/>
            <person name="Gnerre S."/>
            <person name="MacCallum I."/>
            <person name="Przybylski D."/>
            <person name="Ribeiro F.J."/>
            <person name="Burton J.N."/>
            <person name="Walker B.J."/>
            <person name="Sharpe T."/>
            <person name="Hall G."/>
        </authorList>
    </citation>
    <scope>NUCLEOTIDE SEQUENCE [LARGE SCALE GENOMIC DNA]</scope>
</reference>
<evidence type="ECO:0000256" key="18">
    <source>
        <dbReference type="SAM" id="SignalP"/>
    </source>
</evidence>
<evidence type="ECO:0000256" key="17">
    <source>
        <dbReference type="SAM" id="MobiDB-lite"/>
    </source>
</evidence>
<feature type="region of interest" description="Disordered" evidence="17">
    <location>
        <begin position="161"/>
        <end position="187"/>
    </location>
</feature>
<keyword evidence="9" id="KW-1064">Adaptive immunity</keyword>
<evidence type="ECO:0000256" key="2">
    <source>
        <dbReference type="ARBA" id="ARBA00021287"/>
    </source>
</evidence>
<evidence type="ECO:0000256" key="1">
    <source>
        <dbReference type="ARBA" id="ARBA00004251"/>
    </source>
</evidence>
<keyword evidence="10" id="KW-0472">Membrane</keyword>
<evidence type="ECO:0000313" key="20">
    <source>
        <dbReference type="Ensembl" id="ENSOGAP00000006457.2"/>
    </source>
</evidence>
<evidence type="ECO:0000256" key="3">
    <source>
        <dbReference type="ARBA" id="ARBA00022475"/>
    </source>
</evidence>
<dbReference type="GO" id="GO:0002250">
    <property type="term" value="P:adaptive immune response"/>
    <property type="evidence" value="ECO:0007669"/>
    <property type="project" value="UniProtKB-KW"/>
</dbReference>
<keyword evidence="5" id="KW-0812">Transmembrane</keyword>
<dbReference type="Proteomes" id="UP000005225">
    <property type="component" value="Unassembled WGS sequence"/>
</dbReference>
<evidence type="ECO:0000256" key="10">
    <source>
        <dbReference type="ARBA" id="ARBA00023136"/>
    </source>
</evidence>
<evidence type="ECO:0000256" key="6">
    <source>
        <dbReference type="ARBA" id="ARBA00022729"/>
    </source>
</evidence>
<evidence type="ECO:0000256" key="11">
    <source>
        <dbReference type="ARBA" id="ARBA00023157"/>
    </source>
</evidence>
<protein>
    <recommendedName>
        <fullName evidence="2">Triggering receptor expressed on myeloid cells 1</fullName>
    </recommendedName>
</protein>
<dbReference type="Gene3D" id="2.60.40.10">
    <property type="entry name" value="Immunoglobulins"/>
    <property type="match status" value="1"/>
</dbReference>
<dbReference type="PANTHER" id="PTHR19357:SF0">
    <property type="entry name" value="TRIGGERING RECEPTOR EXPRESSED ON MYELOID CELLS 1"/>
    <property type="match status" value="1"/>
</dbReference>
<organism evidence="20 21">
    <name type="scientific">Otolemur garnettii</name>
    <name type="common">Small-eared galago</name>
    <name type="synonym">Garnett's greater bushbaby</name>
    <dbReference type="NCBI Taxonomy" id="30611"/>
    <lineage>
        <taxon>Eukaryota</taxon>
        <taxon>Metazoa</taxon>
        <taxon>Chordata</taxon>
        <taxon>Craniata</taxon>
        <taxon>Vertebrata</taxon>
        <taxon>Euteleostomi</taxon>
        <taxon>Mammalia</taxon>
        <taxon>Eutheria</taxon>
        <taxon>Euarchontoglires</taxon>
        <taxon>Primates</taxon>
        <taxon>Strepsirrhini</taxon>
        <taxon>Lorisiformes</taxon>
        <taxon>Galagidae</taxon>
        <taxon>Otolemur</taxon>
    </lineage>
</organism>
<dbReference type="InterPro" id="IPR036179">
    <property type="entry name" value="Ig-like_dom_sf"/>
</dbReference>
<dbReference type="GO" id="GO:0005886">
    <property type="term" value="C:plasma membrane"/>
    <property type="evidence" value="ECO:0007669"/>
    <property type="project" value="UniProtKB-SubCell"/>
</dbReference>
<dbReference type="GeneTree" id="ENSGT00470000042299"/>
<comment type="subunit">
    <text evidence="16">Monomer. Homomultimer; when activated. Interacts with TYROBP/DAP12. Interacts with TLR4.</text>
</comment>
<keyword evidence="8" id="KW-1133">Transmembrane helix</keyword>
<comment type="function">
    <text evidence="15">Cell surface receptor that plays important roles in innate and adaptive immunity by amplifying inflammatory responses. Upon activation by various ligands such as PGLYRP1, HMGB1 or HSP70, multimerizes and forms a complex with transmembrane adapter TYROBP/DAP12. In turn, initiates a SYK-mediated cascade of tyrosine phosphorylation, activating multiple downstream mediators such as BTK, MAPK1, MAPK3 or phospholipase C-gamma. This cascade promotes the neutrophil- and macrophage-mediated release of pro-inflammatory cytokines and/or chemokines, as well as their migration and thereby amplifies inflammatory responses that are triggered by bacterial and fungal infections. By also promoting the amplification of inflammatory signals that are initially triggered by Toll-like receptor (TLR) and NOD-like receptor engagement, plays a major role in the pathophysiology of acute and chronic inflammatory diseases of different etiologies including septic shock and atherosclerosis.</text>
</comment>
<dbReference type="InterPro" id="IPR013106">
    <property type="entry name" value="Ig_V-set"/>
</dbReference>
<dbReference type="InterPro" id="IPR013783">
    <property type="entry name" value="Ig-like_fold"/>
</dbReference>
<keyword evidence="11" id="KW-1015">Disulfide bond</keyword>
<evidence type="ECO:0000256" key="12">
    <source>
        <dbReference type="ARBA" id="ARBA00023170"/>
    </source>
</evidence>
<feature type="compositionally biased region" description="Polar residues" evidence="17">
    <location>
        <begin position="169"/>
        <end position="187"/>
    </location>
</feature>
<dbReference type="STRING" id="30611.ENSOGAP00000006457"/>
<dbReference type="GO" id="GO:0070945">
    <property type="term" value="P:neutrophil-mediated killing of gram-negative bacterium"/>
    <property type="evidence" value="ECO:0007669"/>
    <property type="project" value="TreeGrafter"/>
</dbReference>
<feature type="signal peptide" evidence="18">
    <location>
        <begin position="1"/>
        <end position="24"/>
    </location>
</feature>
<evidence type="ECO:0000313" key="21">
    <source>
        <dbReference type="Proteomes" id="UP000005225"/>
    </source>
</evidence>
<evidence type="ECO:0000256" key="4">
    <source>
        <dbReference type="ARBA" id="ARBA00022588"/>
    </source>
</evidence>